<dbReference type="Gene3D" id="2.60.200.20">
    <property type="match status" value="1"/>
</dbReference>
<gene>
    <name evidence="3" type="ORF">DKT69_14195</name>
</gene>
<dbReference type="Pfam" id="PF00498">
    <property type="entry name" value="FHA"/>
    <property type="match status" value="1"/>
</dbReference>
<evidence type="ECO:0000313" key="4">
    <source>
        <dbReference type="Proteomes" id="UP000246050"/>
    </source>
</evidence>
<dbReference type="InterPro" id="IPR042287">
    <property type="entry name" value="FhaA_N_sf"/>
</dbReference>
<proteinExistence type="predicted"/>
<evidence type="ECO:0000313" key="3">
    <source>
        <dbReference type="EMBL" id="PWR14826.1"/>
    </source>
</evidence>
<dbReference type="Proteomes" id="UP000246050">
    <property type="component" value="Unassembled WGS sequence"/>
</dbReference>
<dbReference type="InterPro" id="IPR008984">
    <property type="entry name" value="SMAD_FHA_dom_sf"/>
</dbReference>
<dbReference type="Gene3D" id="3.30.2320.60">
    <property type="entry name" value="FhaA, phosphopeptide-binding domain (DUF3662)"/>
    <property type="match status" value="1"/>
</dbReference>
<dbReference type="EMBL" id="QGKS01000212">
    <property type="protein sequence ID" value="PWR14826.1"/>
    <property type="molecule type" value="Genomic_DNA"/>
</dbReference>
<evidence type="ECO:0000259" key="2">
    <source>
        <dbReference type="PROSITE" id="PS50006"/>
    </source>
</evidence>
<dbReference type="InterPro" id="IPR050923">
    <property type="entry name" value="Cell_Proc_Reg/RNA_Proc"/>
</dbReference>
<comment type="caution">
    <text evidence="3">The sequence shown here is derived from an EMBL/GenBank/DDBJ whole genome shotgun (WGS) entry which is preliminary data.</text>
</comment>
<dbReference type="Pfam" id="PF12401">
    <property type="entry name" value="FhaA_N"/>
    <property type="match status" value="1"/>
</dbReference>
<dbReference type="SMART" id="SM00240">
    <property type="entry name" value="FHA"/>
    <property type="match status" value="1"/>
</dbReference>
<dbReference type="PANTHER" id="PTHR23308">
    <property type="entry name" value="NUCLEAR INHIBITOR OF PROTEIN PHOSPHATASE-1"/>
    <property type="match status" value="1"/>
</dbReference>
<protein>
    <submittedName>
        <fullName evidence="3">DUF2662 domain-containing protein</fullName>
    </submittedName>
</protein>
<reference evidence="3 4" key="1">
    <citation type="submission" date="2018-05" db="EMBL/GenBank/DDBJ databases">
        <title>Micromonosporas from Atacama Desert.</title>
        <authorList>
            <person name="Carro L."/>
            <person name="Golinska P."/>
            <person name="Klenk H.-P."/>
            <person name="Goodfellow M."/>
        </authorList>
    </citation>
    <scope>NUCLEOTIDE SEQUENCE [LARGE SCALE GENOMIC DNA]</scope>
    <source>
        <strain evidence="3 4">4G51</strain>
    </source>
</reference>
<dbReference type="AlphaFoldDB" id="A0A317DM05"/>
<feature type="domain" description="FHA" evidence="2">
    <location>
        <begin position="260"/>
        <end position="309"/>
    </location>
</feature>
<dbReference type="PROSITE" id="PS50006">
    <property type="entry name" value="FHA_DOMAIN"/>
    <property type="match status" value="1"/>
</dbReference>
<accession>A0A317DM05</accession>
<dbReference type="InterPro" id="IPR022128">
    <property type="entry name" value="FhaA_N"/>
</dbReference>
<name>A0A317DM05_9ACTN</name>
<dbReference type="SUPFAM" id="SSF49879">
    <property type="entry name" value="SMAD/FHA domain"/>
    <property type="match status" value="1"/>
</dbReference>
<evidence type="ECO:0000256" key="1">
    <source>
        <dbReference type="ARBA" id="ARBA00022553"/>
    </source>
</evidence>
<sequence>MARPGTTVSHRGPPTCGGCRDILRCHRSSPRAITVRGGRNCSTTRGVRSNGPPVAGRAACELRGRCPDTIIASGPEEEPVSVLQRFEKRLEGLVEGAFAKVFKGVVHPVEILNAMQREAEAHKAILAGGRTLVPNRYVIDLSPYDHSRLAPYAAALAQELAQSQAEFIGEQAWTVYGDVIVEIERGEGLDTGMFRVTAEVYTGGDVAPVSAPAGYDAGPPAYPAYDQGGGYGPPPGQGGGRNVRLVSGDGRTYPLQMGSTVIGRGDQANLRLPDVGISRRHARLDFDGGQVVLTDLGSTNGTMVNGQRVSAVALNPGDMIQLGTTTLTFRVDG</sequence>
<dbReference type="CDD" id="cd00060">
    <property type="entry name" value="FHA"/>
    <property type="match status" value="1"/>
</dbReference>
<dbReference type="InterPro" id="IPR000253">
    <property type="entry name" value="FHA_dom"/>
</dbReference>
<organism evidence="3 4">
    <name type="scientific">Micromonospora sicca</name>
    <dbReference type="NCBI Taxonomy" id="2202420"/>
    <lineage>
        <taxon>Bacteria</taxon>
        <taxon>Bacillati</taxon>
        <taxon>Actinomycetota</taxon>
        <taxon>Actinomycetes</taxon>
        <taxon>Micromonosporales</taxon>
        <taxon>Micromonosporaceae</taxon>
        <taxon>Micromonospora</taxon>
    </lineage>
</organism>
<keyword evidence="1" id="KW-0597">Phosphoprotein</keyword>